<reference evidence="1 2" key="1">
    <citation type="submission" date="2020-03" db="EMBL/GenBank/DDBJ databases">
        <title>Draft Genome Sequence of Cudoniella acicularis.</title>
        <authorList>
            <person name="Buettner E."/>
            <person name="Kellner H."/>
        </authorList>
    </citation>
    <scope>NUCLEOTIDE SEQUENCE [LARGE SCALE GENOMIC DNA]</scope>
    <source>
        <strain evidence="1 2">DSM 108380</strain>
    </source>
</reference>
<accession>A0A8H4RRU6</accession>
<dbReference type="Gene3D" id="3.90.1200.10">
    <property type="match status" value="1"/>
</dbReference>
<name>A0A8H4RRU6_9HELO</name>
<gene>
    <name evidence="1" type="ORF">G7Y89_g4222</name>
</gene>
<protein>
    <recommendedName>
        <fullName evidence="3">Aminoglycoside phosphotransferase domain-containing protein</fullName>
    </recommendedName>
</protein>
<evidence type="ECO:0008006" key="3">
    <source>
        <dbReference type="Google" id="ProtNLM"/>
    </source>
</evidence>
<dbReference type="SUPFAM" id="SSF56112">
    <property type="entry name" value="Protein kinase-like (PK-like)"/>
    <property type="match status" value="1"/>
</dbReference>
<sequence>MKKMVTIARGAEMSPLIPLEVYCGFVDDGRGNNLEFWMEYTELGAVFLDTIWHKLDNPVQAQIVEAVADAMPLFQQITLDEDYVQYFLCGTPFDDGSPKVYLDPKMKVGLLHATLNYRTRQFFVSGKSCIEGKVKPLLGGPRLGHFEDMAVFLAGIIDDINADMKTETSFLKLAPDGDGVMVKFLNTDEELQNLHFTARELDTLQNRVVLCHNAIDPSNILVKIDENKKIKLVGITNWQYAGFYHLIYDRRRAWYESLGEYMERFISKFMTVEGITMWKFVEAMVGMHKSEKRVLRELERERELGSDSEDILLEKERFEESETRNGSESVGRKGISKRKREVGSNYQERAFERKKHQEIETGKVYIIICDDDDDAVDESDDGRRCAVGLKAK</sequence>
<keyword evidence="2" id="KW-1185">Reference proteome</keyword>
<dbReference type="Proteomes" id="UP000566819">
    <property type="component" value="Unassembled WGS sequence"/>
</dbReference>
<organism evidence="1 2">
    <name type="scientific">Cudoniella acicularis</name>
    <dbReference type="NCBI Taxonomy" id="354080"/>
    <lineage>
        <taxon>Eukaryota</taxon>
        <taxon>Fungi</taxon>
        <taxon>Dikarya</taxon>
        <taxon>Ascomycota</taxon>
        <taxon>Pezizomycotina</taxon>
        <taxon>Leotiomycetes</taxon>
        <taxon>Helotiales</taxon>
        <taxon>Tricladiaceae</taxon>
        <taxon>Cudoniella</taxon>
    </lineage>
</organism>
<proteinExistence type="predicted"/>
<evidence type="ECO:0000313" key="2">
    <source>
        <dbReference type="Proteomes" id="UP000566819"/>
    </source>
</evidence>
<dbReference type="AlphaFoldDB" id="A0A8H4RRU6"/>
<comment type="caution">
    <text evidence="1">The sequence shown here is derived from an EMBL/GenBank/DDBJ whole genome shotgun (WGS) entry which is preliminary data.</text>
</comment>
<dbReference type="EMBL" id="JAAMPI010000224">
    <property type="protein sequence ID" value="KAF4633891.1"/>
    <property type="molecule type" value="Genomic_DNA"/>
</dbReference>
<dbReference type="OrthoDB" id="2906425at2759"/>
<dbReference type="InterPro" id="IPR011009">
    <property type="entry name" value="Kinase-like_dom_sf"/>
</dbReference>
<evidence type="ECO:0000313" key="1">
    <source>
        <dbReference type="EMBL" id="KAF4633891.1"/>
    </source>
</evidence>